<keyword evidence="1" id="KW-1133">Transmembrane helix</keyword>
<proteinExistence type="predicted"/>
<dbReference type="AlphaFoldDB" id="A0A7J9P9W9"/>
<dbReference type="RefSeq" id="WP_181493211.1">
    <property type="nucleotide sequence ID" value="NZ_JACDUN010000001.1"/>
</dbReference>
<dbReference type="Proteomes" id="UP000558015">
    <property type="component" value="Unassembled WGS sequence"/>
</dbReference>
<organism evidence="2 3">
    <name type="scientific">Methanococcus maripaludis</name>
    <name type="common">Methanococcus deltae</name>
    <dbReference type="NCBI Taxonomy" id="39152"/>
    <lineage>
        <taxon>Archaea</taxon>
        <taxon>Methanobacteriati</taxon>
        <taxon>Methanobacteriota</taxon>
        <taxon>Methanomada group</taxon>
        <taxon>Methanococci</taxon>
        <taxon>Methanococcales</taxon>
        <taxon>Methanococcaceae</taxon>
        <taxon>Methanococcus</taxon>
    </lineage>
</organism>
<feature type="transmembrane region" description="Helical" evidence="1">
    <location>
        <begin position="133"/>
        <end position="158"/>
    </location>
</feature>
<gene>
    <name evidence="2" type="ORF">HNP93_000900</name>
</gene>
<keyword evidence="1" id="KW-0472">Membrane</keyword>
<feature type="transmembrane region" description="Helical" evidence="1">
    <location>
        <begin position="66"/>
        <end position="85"/>
    </location>
</feature>
<reference evidence="2 3" key="1">
    <citation type="submission" date="2020-07" db="EMBL/GenBank/DDBJ databases">
        <title>Genomic Encyclopedia of Type Strains, Phase IV (KMG-V): Genome sequencing to study the core and pangenomes of soil and plant-associated prokaryotes.</title>
        <authorList>
            <person name="Whitman W."/>
        </authorList>
    </citation>
    <scope>NUCLEOTIDE SEQUENCE [LARGE SCALE GENOMIC DNA]</scope>
    <source>
        <strain evidence="2 3">C12</strain>
    </source>
</reference>
<protein>
    <submittedName>
        <fullName evidence="2">Uncharacterized protein</fullName>
    </submittedName>
</protein>
<feature type="transmembrane region" description="Helical" evidence="1">
    <location>
        <begin position="250"/>
        <end position="269"/>
    </location>
</feature>
<accession>A0A7J9P9W9</accession>
<dbReference type="EMBL" id="JACDUN010000001">
    <property type="protein sequence ID" value="MBA2858199.1"/>
    <property type="molecule type" value="Genomic_DNA"/>
</dbReference>
<keyword evidence="1" id="KW-0812">Transmembrane</keyword>
<evidence type="ECO:0000313" key="2">
    <source>
        <dbReference type="EMBL" id="MBA2858199.1"/>
    </source>
</evidence>
<comment type="caution">
    <text evidence="2">The sequence shown here is derived from an EMBL/GenBank/DDBJ whole genome shotgun (WGS) entry which is preliminary data.</text>
</comment>
<feature type="transmembrane region" description="Helical" evidence="1">
    <location>
        <begin position="27"/>
        <end position="46"/>
    </location>
</feature>
<evidence type="ECO:0000256" key="1">
    <source>
        <dbReference type="SAM" id="Phobius"/>
    </source>
</evidence>
<feature type="transmembrane region" description="Helical" evidence="1">
    <location>
        <begin position="106"/>
        <end position="127"/>
    </location>
</feature>
<name>A0A7J9P9W9_METMI</name>
<evidence type="ECO:0000313" key="3">
    <source>
        <dbReference type="Proteomes" id="UP000558015"/>
    </source>
</evidence>
<sequence>MRILYNNLKNLKNKFKKLRENNPIREMLIVDLLLSIYVAIATVYFFNWYNGFDGIILSLFSTMAQVQAGFFAIIISILFITSQLATQHYGKKIMYLFLGDKLINKILLSFTLSILFDVSLMGIIPFSNLVSSTIYGISFGTALIFISLVFTSFNLSVISTYTWHLFKKMESWHIGEEYLKDMSFDVVENEVLEISSNEYWAIFSKISLLIETMILHDNDDIIGLLRKLNRKYEELEKIFYHVYSFNGSEYIKFVFTFLNIYFGGIRYAIGINNEKYVYYLCNNMIFSLNILQKRNLLLNKVAYSEFSELFQNAMLRIKNYGMDVEDTKYSIIKLLIKFYEILVDFIIISYRKNSIIDEMYYDCSLCIIKITDMFFMKNLDYHYLLNPYISRLSYYTAKLIINSNPTTKKNILFVTRAYSSGLLQLIYSKHLRSKDLNAYLWADVNEATKYYILQAIYDFESIIETKIYISILIRIGTISPVIKAINDIFDKKEILFKVDTYETSELTGYNLLNRSETLKLIKNDHIVPTRHIILDEEKIQKFNELIDELQDILKNNENRYVKNKVSTELIRFDE</sequence>